<evidence type="ECO:0000256" key="7">
    <source>
        <dbReference type="RuleBase" id="RU362091"/>
    </source>
</evidence>
<feature type="transmembrane region" description="Helical" evidence="8">
    <location>
        <begin position="257"/>
        <end position="281"/>
    </location>
</feature>
<comment type="similarity">
    <text evidence="2 7">Belongs to the sodium:solute symporter (SSF) (TC 2.A.21) family.</text>
</comment>
<feature type="transmembrane region" description="Helical" evidence="8">
    <location>
        <begin position="148"/>
        <end position="166"/>
    </location>
</feature>
<keyword evidence="4 8" id="KW-0812">Transmembrane</keyword>
<evidence type="ECO:0000256" key="4">
    <source>
        <dbReference type="ARBA" id="ARBA00022692"/>
    </source>
</evidence>
<dbReference type="PROSITE" id="PS50283">
    <property type="entry name" value="NA_SOLUT_SYMP_3"/>
    <property type="match status" value="1"/>
</dbReference>
<feature type="transmembrane region" description="Helical" evidence="8">
    <location>
        <begin position="301"/>
        <end position="327"/>
    </location>
</feature>
<feature type="transmembrane region" description="Helical" evidence="8">
    <location>
        <begin position="41"/>
        <end position="59"/>
    </location>
</feature>
<dbReference type="Proteomes" id="UP001597301">
    <property type="component" value="Unassembled WGS sequence"/>
</dbReference>
<feature type="transmembrane region" description="Helical" evidence="8">
    <location>
        <begin position="6"/>
        <end position="21"/>
    </location>
</feature>
<keyword evidence="6 8" id="KW-0472">Membrane</keyword>
<evidence type="ECO:0000313" key="10">
    <source>
        <dbReference type="Proteomes" id="UP001597301"/>
    </source>
</evidence>
<dbReference type="PANTHER" id="PTHR48086">
    <property type="entry name" value="SODIUM/PROLINE SYMPORTER-RELATED"/>
    <property type="match status" value="1"/>
</dbReference>
<keyword evidence="3" id="KW-0813">Transport</keyword>
<keyword evidence="10" id="KW-1185">Reference proteome</keyword>
<dbReference type="RefSeq" id="WP_380775314.1">
    <property type="nucleotide sequence ID" value="NZ_JBHUEO010000063.1"/>
</dbReference>
<comment type="caution">
    <text evidence="9">The sequence shown here is derived from an EMBL/GenBank/DDBJ whole genome shotgun (WGS) entry which is preliminary data.</text>
</comment>
<dbReference type="EMBL" id="JBHUEO010000063">
    <property type="protein sequence ID" value="MFD1708244.1"/>
    <property type="molecule type" value="Genomic_DNA"/>
</dbReference>
<feature type="transmembrane region" description="Helical" evidence="8">
    <location>
        <begin position="376"/>
        <end position="394"/>
    </location>
</feature>
<dbReference type="PANTHER" id="PTHR48086:SF7">
    <property type="entry name" value="SODIUM-SOLUTE SYMPORTER-RELATED"/>
    <property type="match status" value="1"/>
</dbReference>
<feature type="transmembrane region" description="Helical" evidence="8">
    <location>
        <begin position="71"/>
        <end position="90"/>
    </location>
</feature>
<dbReference type="CDD" id="cd10322">
    <property type="entry name" value="SLC5sbd"/>
    <property type="match status" value="1"/>
</dbReference>
<dbReference type="InterPro" id="IPR038377">
    <property type="entry name" value="Na/Glc_symporter_sf"/>
</dbReference>
<accession>A0ABW4KKJ2</accession>
<evidence type="ECO:0000256" key="2">
    <source>
        <dbReference type="ARBA" id="ARBA00006434"/>
    </source>
</evidence>
<evidence type="ECO:0000256" key="6">
    <source>
        <dbReference type="ARBA" id="ARBA00023136"/>
    </source>
</evidence>
<evidence type="ECO:0000256" key="1">
    <source>
        <dbReference type="ARBA" id="ARBA00004141"/>
    </source>
</evidence>
<protein>
    <submittedName>
        <fullName evidence="9">Sodium:solute symporter</fullName>
    </submittedName>
</protein>
<sequence length="491" mass="53208">MIITIFIIFMLAIYYLGFKGYQRVDTAEDLIVASWNLPLPLVTWSLTSALLAAPFYFAAVDSGYFVGGWEAFATMGGLGTAMIIGAFTWVKPLRRLKGWTIADYYGIRFADKKLGAYAGIIMIVAFGFFNAGALTVGGAYIVQAIFDIPFWAGALVFVILTLMYTIMGGLWSLAYADILNGLISVLGILAVTGVIIFTNQGNVFNPEWWDVSALFTKGGATFWQLYLVLALGNLAAADLGQRVAGAKSPKVASKSMIIAGLIVLLVGWTPGVVGEAFKVLYPGVDNAESLLLIFPLDYWHPVFAGLFLAAMVGMAMSTLAACYMAAVGVFAKNIYLDFINKSPSPKSLLFISRIAILACGFVALFISLSFEEVLTVAYLAWDIIFVTLFWPLLLPPFWKRVSGVAVWASISVGLAVYLFTLFLGVPLAGEGGLIRTLLQQPVFFSVVISGLVLVVVSFISPPNQATLEAHVREKNESLDVVNEEDNNEKVS</sequence>
<dbReference type="Gene3D" id="1.20.1730.10">
    <property type="entry name" value="Sodium/glucose cotransporter"/>
    <property type="match status" value="1"/>
</dbReference>
<dbReference type="InterPro" id="IPR050277">
    <property type="entry name" value="Sodium:Solute_Symporter"/>
</dbReference>
<proteinExistence type="inferred from homology"/>
<comment type="subcellular location">
    <subcellularLocation>
        <location evidence="1">Membrane</location>
        <topology evidence="1">Multi-pass membrane protein</topology>
    </subcellularLocation>
</comment>
<evidence type="ECO:0000313" key="9">
    <source>
        <dbReference type="EMBL" id="MFD1708244.1"/>
    </source>
</evidence>
<feature type="transmembrane region" description="Helical" evidence="8">
    <location>
        <begin position="218"/>
        <end position="236"/>
    </location>
</feature>
<reference evidence="10" key="1">
    <citation type="journal article" date="2019" name="Int. J. Syst. Evol. Microbiol.">
        <title>The Global Catalogue of Microorganisms (GCM) 10K type strain sequencing project: providing services to taxonomists for standard genome sequencing and annotation.</title>
        <authorList>
            <consortium name="The Broad Institute Genomics Platform"/>
            <consortium name="The Broad Institute Genome Sequencing Center for Infectious Disease"/>
            <person name="Wu L."/>
            <person name="Ma J."/>
        </authorList>
    </citation>
    <scope>NUCLEOTIDE SEQUENCE [LARGE SCALE GENOMIC DNA]</scope>
    <source>
        <strain evidence="10">CGMCC 1.12295</strain>
    </source>
</reference>
<evidence type="ECO:0000256" key="3">
    <source>
        <dbReference type="ARBA" id="ARBA00022448"/>
    </source>
</evidence>
<evidence type="ECO:0000256" key="5">
    <source>
        <dbReference type="ARBA" id="ARBA00022989"/>
    </source>
</evidence>
<feature type="transmembrane region" description="Helical" evidence="8">
    <location>
        <begin position="406"/>
        <end position="429"/>
    </location>
</feature>
<organism evidence="9 10">
    <name type="scientific">Siminovitchia sediminis</name>
    <dbReference type="NCBI Taxonomy" id="1274353"/>
    <lineage>
        <taxon>Bacteria</taxon>
        <taxon>Bacillati</taxon>
        <taxon>Bacillota</taxon>
        <taxon>Bacilli</taxon>
        <taxon>Bacillales</taxon>
        <taxon>Bacillaceae</taxon>
        <taxon>Siminovitchia</taxon>
    </lineage>
</organism>
<dbReference type="InterPro" id="IPR001734">
    <property type="entry name" value="Na/solute_symporter"/>
</dbReference>
<keyword evidence="5 8" id="KW-1133">Transmembrane helix</keyword>
<dbReference type="Pfam" id="PF00474">
    <property type="entry name" value="SSF"/>
    <property type="match status" value="1"/>
</dbReference>
<name>A0ABW4KKJ2_9BACI</name>
<feature type="transmembrane region" description="Helical" evidence="8">
    <location>
        <begin position="114"/>
        <end position="142"/>
    </location>
</feature>
<feature type="transmembrane region" description="Helical" evidence="8">
    <location>
        <begin position="441"/>
        <end position="459"/>
    </location>
</feature>
<feature type="transmembrane region" description="Helical" evidence="8">
    <location>
        <begin position="348"/>
        <end position="370"/>
    </location>
</feature>
<evidence type="ECO:0000256" key="8">
    <source>
        <dbReference type="SAM" id="Phobius"/>
    </source>
</evidence>
<feature type="transmembrane region" description="Helical" evidence="8">
    <location>
        <begin position="178"/>
        <end position="198"/>
    </location>
</feature>
<gene>
    <name evidence="9" type="ORF">ACFSCZ_16125</name>
</gene>